<dbReference type="InterPro" id="IPR037219">
    <property type="entry name" value="Peptidase_M41-like"/>
</dbReference>
<dbReference type="PANTHER" id="PTHR33471:SF7">
    <property type="entry name" value="ATP-DEPENDENT ZINC METALLOPROTEASE-RELATED"/>
    <property type="match status" value="1"/>
</dbReference>
<dbReference type="SUPFAM" id="SSF140990">
    <property type="entry name" value="FtsH protease domain-like"/>
    <property type="match status" value="1"/>
</dbReference>
<accession>A0A7S4KRX3</accession>
<keyword evidence="1" id="KW-0472">Membrane</keyword>
<keyword evidence="1" id="KW-1133">Transmembrane helix</keyword>
<dbReference type="AlphaFoldDB" id="A0A7S4KRX3"/>
<evidence type="ECO:0000256" key="1">
    <source>
        <dbReference type="SAM" id="Phobius"/>
    </source>
</evidence>
<dbReference type="GO" id="GO:0004176">
    <property type="term" value="F:ATP-dependent peptidase activity"/>
    <property type="evidence" value="ECO:0007669"/>
    <property type="project" value="InterPro"/>
</dbReference>
<evidence type="ECO:0000313" key="3">
    <source>
        <dbReference type="EMBL" id="CAE2302772.1"/>
    </source>
</evidence>
<feature type="chain" id="PRO_5030615499" description="Peptidase M41 domain-containing protein" evidence="2">
    <location>
        <begin position="24"/>
        <end position="379"/>
    </location>
</feature>
<dbReference type="Gene3D" id="1.20.58.760">
    <property type="entry name" value="Peptidase M41"/>
    <property type="match status" value="1"/>
</dbReference>
<gene>
    <name evidence="3" type="ORF">GTHE00462_LOCUS16910</name>
</gene>
<dbReference type="PANTHER" id="PTHR33471">
    <property type="entry name" value="ATP-DEPENDENT ZINC METALLOPROTEASE-RELATED"/>
    <property type="match status" value="1"/>
</dbReference>
<dbReference type="GO" id="GO:0005524">
    <property type="term" value="F:ATP binding"/>
    <property type="evidence" value="ECO:0007669"/>
    <property type="project" value="InterPro"/>
</dbReference>
<reference evidence="3" key="1">
    <citation type="submission" date="2021-01" db="EMBL/GenBank/DDBJ databases">
        <authorList>
            <person name="Corre E."/>
            <person name="Pelletier E."/>
            <person name="Niang G."/>
            <person name="Scheremetjew M."/>
            <person name="Finn R."/>
            <person name="Kale V."/>
            <person name="Holt S."/>
            <person name="Cochrane G."/>
            <person name="Meng A."/>
            <person name="Brown T."/>
            <person name="Cohen L."/>
        </authorList>
    </citation>
    <scope>NUCLEOTIDE SEQUENCE</scope>
    <source>
        <strain evidence="3">CCMP 2712</strain>
    </source>
</reference>
<keyword evidence="1" id="KW-0812">Transmembrane</keyword>
<dbReference type="EMBL" id="HBKN01021520">
    <property type="protein sequence ID" value="CAE2302772.1"/>
    <property type="molecule type" value="Transcribed_RNA"/>
</dbReference>
<feature type="transmembrane region" description="Helical" evidence="1">
    <location>
        <begin position="149"/>
        <end position="170"/>
    </location>
</feature>
<name>A0A7S4KRX3_GUITH</name>
<sequence>MTTRCRCLSQCCLLLLLVDLSLGFTFHAIKLGTTAPGARCLSATRFTPGGFATSITMKAVSSTKNEGAREIRDVISRLEKLENSEGWSKDDVVDALNSLKERSQLSMWDSVPSLYRRVSVGEVRLLTRGLVKEDTFDLSGNNDMEVLNVSFYATLLSSMLLSTLAACFIPEYPNLPFLQGDLLRYVVTFGLGSLPFAFLGMGLSVPGLLQLVLIQIRRAASQEYRERLLWHEAGHFLVGYCLGLPIAAYSADDPILNAVQFFDSEEDSISHEFLDVLCAVSTAGVVAEAIRFGDAIGGYADFSQLQSFLYRSRPRLNDREQQERVRWGCVAAFTILKNREESLKALIEAMSRKSSISQCILAIESQQQLGRKSEEATTN</sequence>
<keyword evidence="2" id="KW-0732">Signal</keyword>
<evidence type="ECO:0000256" key="2">
    <source>
        <dbReference type="SAM" id="SignalP"/>
    </source>
</evidence>
<dbReference type="GO" id="GO:0004222">
    <property type="term" value="F:metalloendopeptidase activity"/>
    <property type="evidence" value="ECO:0007669"/>
    <property type="project" value="InterPro"/>
</dbReference>
<protein>
    <recommendedName>
        <fullName evidence="4">Peptidase M41 domain-containing protein</fullName>
    </recommendedName>
</protein>
<proteinExistence type="predicted"/>
<organism evidence="3">
    <name type="scientific">Guillardia theta</name>
    <name type="common">Cryptophyte</name>
    <name type="synonym">Cryptomonas phi</name>
    <dbReference type="NCBI Taxonomy" id="55529"/>
    <lineage>
        <taxon>Eukaryota</taxon>
        <taxon>Cryptophyceae</taxon>
        <taxon>Pyrenomonadales</taxon>
        <taxon>Geminigeraceae</taxon>
        <taxon>Guillardia</taxon>
    </lineage>
</organism>
<feature type="transmembrane region" description="Helical" evidence="1">
    <location>
        <begin position="182"/>
        <end position="209"/>
    </location>
</feature>
<evidence type="ECO:0008006" key="4">
    <source>
        <dbReference type="Google" id="ProtNLM"/>
    </source>
</evidence>
<dbReference type="GO" id="GO:0006508">
    <property type="term" value="P:proteolysis"/>
    <property type="evidence" value="ECO:0007669"/>
    <property type="project" value="InterPro"/>
</dbReference>
<feature type="signal peptide" evidence="2">
    <location>
        <begin position="1"/>
        <end position="23"/>
    </location>
</feature>